<proteinExistence type="predicted"/>
<dbReference type="AlphaFoldDB" id="A0A1W7CXB9"/>
<keyword evidence="1" id="KW-0175">Coiled coil</keyword>
<dbReference type="EMBL" id="CP021121">
    <property type="protein sequence ID" value="ARQ69422.1"/>
    <property type="molecule type" value="Genomic_DNA"/>
</dbReference>
<keyword evidence="3" id="KW-1133">Transmembrane helix</keyword>
<evidence type="ECO:0000256" key="2">
    <source>
        <dbReference type="SAM" id="MobiDB-lite"/>
    </source>
</evidence>
<protein>
    <recommendedName>
        <fullName evidence="6">Proteins of 100 residues with WXG</fullName>
    </recommendedName>
</protein>
<sequence length="510" mass="52537">MSRPADWHPLTHDGRDPIPGDWEMVQEAAARYRRTADAIQRAKELLGDVTDSQDGWRSPAGEAFREKATELSDDIWKAWGRYDAAADALAAYWPELEDAQTESLSLRTQAIDAQEQISSLTGQYASAQQEVRDAEDSEADDARDALDDANARLSSLDGQLMNAHGQLESLRTQLRGLIEEKDAAAQRAATAIGDFIGGDGLKDGVLDHIGAFFDAIKNILIVIGEWAGRIAAICGVLALLVSWIPVIGQALAGVLGTIALVAGVLSAIGNALQGKWLNFALDIIGIATFGLGRALTPALSSAGGAARFGAFRNVMQVSAGNRAARNAIAAGIVGDGAALAGRAGTAFTRPSGLLGWGRASFGGLGTELAQNLGVLRHGGNWGSGFSQGLAGLRNIPTAIGEAGLGRSLQAGAHQFFGQGEAAADALALGRAANAGADVGGLGATGGVAAGSAALGSASGNYGLFGVEGVDSLWNWPGFSEGDHPLVGDLVQPGDLVYDVEEATLPEPATR</sequence>
<dbReference type="Gene3D" id="1.10.287.1490">
    <property type="match status" value="1"/>
</dbReference>
<dbReference type="RefSeq" id="WP_086159227.1">
    <property type="nucleotide sequence ID" value="NZ_CP021121.1"/>
</dbReference>
<keyword evidence="3" id="KW-0812">Transmembrane</keyword>
<accession>A0A1W7CXB9</accession>
<keyword evidence="5" id="KW-1185">Reference proteome</keyword>
<evidence type="ECO:0000313" key="4">
    <source>
        <dbReference type="EMBL" id="ARQ69422.1"/>
    </source>
</evidence>
<dbReference type="OrthoDB" id="4336761at2"/>
<feature type="transmembrane region" description="Helical" evidence="3">
    <location>
        <begin position="226"/>
        <end position="244"/>
    </location>
</feature>
<evidence type="ECO:0000256" key="1">
    <source>
        <dbReference type="SAM" id="Coils"/>
    </source>
</evidence>
<feature type="transmembrane region" description="Helical" evidence="3">
    <location>
        <begin position="250"/>
        <end position="269"/>
    </location>
</feature>
<organism evidence="4 5">
    <name type="scientific">Streptomyces marincola</name>
    <dbReference type="NCBI Taxonomy" id="2878388"/>
    <lineage>
        <taxon>Bacteria</taxon>
        <taxon>Bacillati</taxon>
        <taxon>Actinomycetota</taxon>
        <taxon>Actinomycetes</taxon>
        <taxon>Kitasatosporales</taxon>
        <taxon>Streptomycetaceae</taxon>
        <taxon>Streptomyces</taxon>
    </lineage>
</organism>
<evidence type="ECO:0000256" key="3">
    <source>
        <dbReference type="SAM" id="Phobius"/>
    </source>
</evidence>
<reference evidence="4 5" key="1">
    <citation type="submission" date="2017-05" db="EMBL/GenBank/DDBJ databases">
        <title>Complete genome sequence of Streptomyces sp. SCSIO 03032 revealed the diverse biosynthetic pathways for its bioactive secondary metabolites.</title>
        <authorList>
            <person name="Ma L."/>
            <person name="Zhu Y."/>
            <person name="Zhang W."/>
            <person name="Zhang G."/>
            <person name="Tian X."/>
            <person name="Zhang S."/>
            <person name="Zhang C."/>
        </authorList>
    </citation>
    <scope>NUCLEOTIDE SEQUENCE [LARGE SCALE GENOMIC DNA]</scope>
    <source>
        <strain evidence="4 5">SCSIO 03032</strain>
    </source>
</reference>
<feature type="coiled-coil region" evidence="1">
    <location>
        <begin position="96"/>
        <end position="187"/>
    </location>
</feature>
<gene>
    <name evidence="4" type="ORF">CAG99_11575</name>
</gene>
<name>A0A1W7CXB9_9ACTN</name>
<dbReference type="KEGG" id="smao:CAG99_11575"/>
<feature type="region of interest" description="Disordered" evidence="2">
    <location>
        <begin position="1"/>
        <end position="20"/>
    </location>
</feature>
<feature type="compositionally biased region" description="Basic and acidic residues" evidence="2">
    <location>
        <begin position="1"/>
        <end position="18"/>
    </location>
</feature>
<evidence type="ECO:0008006" key="6">
    <source>
        <dbReference type="Google" id="ProtNLM"/>
    </source>
</evidence>
<evidence type="ECO:0000313" key="5">
    <source>
        <dbReference type="Proteomes" id="UP000194218"/>
    </source>
</evidence>
<dbReference type="Proteomes" id="UP000194218">
    <property type="component" value="Chromosome"/>
</dbReference>
<keyword evidence="3" id="KW-0472">Membrane</keyword>
<feature type="transmembrane region" description="Helical" evidence="3">
    <location>
        <begin position="276"/>
        <end position="295"/>
    </location>
</feature>